<dbReference type="InterPro" id="IPR036388">
    <property type="entry name" value="WH-like_DNA-bd_sf"/>
</dbReference>
<keyword evidence="3" id="KW-0804">Transcription</keyword>
<dbReference type="CDD" id="cd06170">
    <property type="entry name" value="LuxR_C_like"/>
    <property type="match status" value="1"/>
</dbReference>
<dbReference type="Gene3D" id="1.10.10.10">
    <property type="entry name" value="Winged helix-like DNA-binding domain superfamily/Winged helix DNA-binding domain"/>
    <property type="match status" value="1"/>
</dbReference>
<dbReference type="STRING" id="1232683.ADIMK_0544"/>
<dbReference type="GO" id="GO:0003677">
    <property type="term" value="F:DNA binding"/>
    <property type="evidence" value="ECO:0007669"/>
    <property type="project" value="UniProtKB-KW"/>
</dbReference>
<feature type="domain" description="HTH luxR-type" evidence="4">
    <location>
        <begin position="262"/>
        <end position="327"/>
    </location>
</feature>
<evidence type="ECO:0000256" key="1">
    <source>
        <dbReference type="ARBA" id="ARBA00023015"/>
    </source>
</evidence>
<dbReference type="InterPro" id="IPR000792">
    <property type="entry name" value="Tscrpt_reg_LuxR_C"/>
</dbReference>
<dbReference type="SMART" id="SM00421">
    <property type="entry name" value="HTH_LUXR"/>
    <property type="match status" value="1"/>
</dbReference>
<evidence type="ECO:0000259" key="4">
    <source>
        <dbReference type="PROSITE" id="PS50043"/>
    </source>
</evidence>
<organism evidence="5 6">
    <name type="scientific">Marinobacterium lacunae</name>
    <dbReference type="NCBI Taxonomy" id="1232683"/>
    <lineage>
        <taxon>Bacteria</taxon>
        <taxon>Pseudomonadati</taxon>
        <taxon>Pseudomonadota</taxon>
        <taxon>Gammaproteobacteria</taxon>
        <taxon>Oceanospirillales</taxon>
        <taxon>Oceanospirillaceae</taxon>
        <taxon>Marinobacterium</taxon>
    </lineage>
</organism>
<evidence type="ECO:0000256" key="3">
    <source>
        <dbReference type="ARBA" id="ARBA00023163"/>
    </source>
</evidence>
<dbReference type="Proteomes" id="UP000028252">
    <property type="component" value="Unassembled WGS sequence"/>
</dbReference>
<dbReference type="PROSITE" id="PS00622">
    <property type="entry name" value="HTH_LUXR_1"/>
    <property type="match status" value="1"/>
</dbReference>
<dbReference type="PROSITE" id="PS50043">
    <property type="entry name" value="HTH_LUXR_2"/>
    <property type="match status" value="1"/>
</dbReference>
<dbReference type="PANTHER" id="PTHR44688:SF16">
    <property type="entry name" value="DNA-BINDING TRANSCRIPTIONAL ACTIVATOR DEVR_DOSR"/>
    <property type="match status" value="1"/>
</dbReference>
<dbReference type="InterPro" id="IPR016032">
    <property type="entry name" value="Sig_transdc_resp-reg_C-effctor"/>
</dbReference>
<keyword evidence="1" id="KW-0805">Transcription regulation</keyword>
<dbReference type="EMBL" id="JMQN01000012">
    <property type="protein sequence ID" value="KEA65222.1"/>
    <property type="molecule type" value="Genomic_DNA"/>
</dbReference>
<dbReference type="Pfam" id="PF00196">
    <property type="entry name" value="GerE"/>
    <property type="match status" value="1"/>
</dbReference>
<protein>
    <submittedName>
        <fullName evidence="5">Transcriptional regulator, LuxR family</fullName>
    </submittedName>
</protein>
<evidence type="ECO:0000313" key="6">
    <source>
        <dbReference type="Proteomes" id="UP000028252"/>
    </source>
</evidence>
<dbReference type="OrthoDB" id="6120865at2"/>
<dbReference type="PANTHER" id="PTHR44688">
    <property type="entry name" value="DNA-BINDING TRANSCRIPTIONAL ACTIVATOR DEVR_DOSR"/>
    <property type="match status" value="1"/>
</dbReference>
<dbReference type="GO" id="GO:0006355">
    <property type="term" value="P:regulation of DNA-templated transcription"/>
    <property type="evidence" value="ECO:0007669"/>
    <property type="project" value="InterPro"/>
</dbReference>
<keyword evidence="2" id="KW-0238">DNA-binding</keyword>
<keyword evidence="6" id="KW-1185">Reference proteome</keyword>
<dbReference type="eggNOG" id="COG2197">
    <property type="taxonomic scope" value="Bacteria"/>
</dbReference>
<dbReference type="PATRIC" id="fig|1232683.4.peg.536"/>
<reference evidence="5 6" key="1">
    <citation type="submission" date="2014-04" db="EMBL/GenBank/DDBJ databases">
        <title>Marinobacterium kochiensis sp. nov., isolated from sediment sample collected from Kochi backwaters in Kerala, India.</title>
        <authorList>
            <person name="Singh A."/>
            <person name="Pinnaka A.K."/>
        </authorList>
    </citation>
    <scope>NUCLEOTIDE SEQUENCE [LARGE SCALE GENOMIC DNA]</scope>
    <source>
        <strain evidence="5 6">AK27</strain>
    </source>
</reference>
<evidence type="ECO:0000313" key="5">
    <source>
        <dbReference type="EMBL" id="KEA65222.1"/>
    </source>
</evidence>
<proteinExistence type="predicted"/>
<gene>
    <name evidence="5" type="ORF">ADIMK_0544</name>
</gene>
<evidence type="ECO:0000256" key="2">
    <source>
        <dbReference type="ARBA" id="ARBA00023125"/>
    </source>
</evidence>
<comment type="caution">
    <text evidence="5">The sequence shown here is derived from an EMBL/GenBank/DDBJ whole genome shotgun (WGS) entry which is preliminary data.</text>
</comment>
<sequence length="332" mass="38148">MQYSAPEQQSESQVLSQFSQALLEIYRLAREEPIERFLQTMLECVQSIIPFRFAWWGRGTPSLDTPEHMRSYYLFNLPSEYFDDWKSIRTEDNTTEMVYSDPGRAIVLDINNKLLSPGLIWLFKRYSFCQLMCVVNLDDITGLGNHLSLYRTCSDTPFSPTEQHLLECIMPHLLSAASINQIRSLHALLDTRDEGHPALAVCNREGVLVSSEPGLTDLLLTEWPEWRGPKLPFQPGKEGYHGKQLVVDIHDKEDLLLLVARQLYPIEQLSTREQDVATRFGQGLTYKEIARDIGVSPNTVRHYLRSIYRKLGINNKADISRLLHDIPTNKPT</sequence>
<name>A0A081G367_9GAMM</name>
<dbReference type="SUPFAM" id="SSF46894">
    <property type="entry name" value="C-terminal effector domain of the bipartite response regulators"/>
    <property type="match status" value="1"/>
</dbReference>
<accession>A0A081G367</accession>
<dbReference type="AlphaFoldDB" id="A0A081G367"/>
<dbReference type="PRINTS" id="PR00038">
    <property type="entry name" value="HTHLUXR"/>
</dbReference>